<proteinExistence type="predicted"/>
<feature type="region of interest" description="Disordered" evidence="1">
    <location>
        <begin position="215"/>
        <end position="244"/>
    </location>
</feature>
<reference evidence="2" key="1">
    <citation type="journal article" date="2020" name="Stud. Mycol.">
        <title>101 Dothideomycetes genomes: a test case for predicting lifestyles and emergence of pathogens.</title>
        <authorList>
            <person name="Haridas S."/>
            <person name="Albert R."/>
            <person name="Binder M."/>
            <person name="Bloem J."/>
            <person name="Labutti K."/>
            <person name="Salamov A."/>
            <person name="Andreopoulos B."/>
            <person name="Baker S."/>
            <person name="Barry K."/>
            <person name="Bills G."/>
            <person name="Bluhm B."/>
            <person name="Cannon C."/>
            <person name="Castanera R."/>
            <person name="Culley D."/>
            <person name="Daum C."/>
            <person name="Ezra D."/>
            <person name="Gonzalez J."/>
            <person name="Henrissat B."/>
            <person name="Kuo A."/>
            <person name="Liang C."/>
            <person name="Lipzen A."/>
            <person name="Lutzoni F."/>
            <person name="Magnuson J."/>
            <person name="Mondo S."/>
            <person name="Nolan M."/>
            <person name="Ohm R."/>
            <person name="Pangilinan J."/>
            <person name="Park H.-J."/>
            <person name="Ramirez L."/>
            <person name="Alfaro M."/>
            <person name="Sun H."/>
            <person name="Tritt A."/>
            <person name="Yoshinaga Y."/>
            <person name="Zwiers L.-H."/>
            <person name="Turgeon B."/>
            <person name="Goodwin S."/>
            <person name="Spatafora J."/>
            <person name="Crous P."/>
            <person name="Grigoriev I."/>
        </authorList>
    </citation>
    <scope>NUCLEOTIDE SEQUENCE</scope>
    <source>
        <strain evidence="2">CBS 379.55</strain>
    </source>
</reference>
<keyword evidence="3" id="KW-1185">Reference proteome</keyword>
<evidence type="ECO:0000313" key="2">
    <source>
        <dbReference type="EMBL" id="KAF2275241.1"/>
    </source>
</evidence>
<accession>A0A6A6JFB3</accession>
<name>A0A6A6JFB3_WESOR</name>
<sequence>MDAFYNAFSQRQIFSFSPLTSNFTFTFELPTLHLNPFRETLRNPTFTTQLPRRSNYAMRSGYHPSSNRSAYTHADRSAISDPLPNTFFPTDPDTMSEGWHDTSFTNPSAMYNPIFDFSDYQPSTFYSSHPHHHHPPNQFPLHNDHMSNSFTNDSTATDEFGLPLPSAFSDSPRNRALRTVSDIFLSTFHEFGLDIPGFEYRAESVRERRAYHRDARQEFSSRPTRSGRRVREFEDGEGEARPRKRMRMGNENENGYWGTYDASSRMSRREVVLPDGEWEEPEDKGERNESDQSARAQRTNGDDWGVFDMDDPEDVRREREWDRANGIVRVKREKYRGDGTAEYPFEV</sequence>
<feature type="compositionally biased region" description="Basic and acidic residues" evidence="1">
    <location>
        <begin position="229"/>
        <end position="241"/>
    </location>
</feature>
<evidence type="ECO:0000256" key="1">
    <source>
        <dbReference type="SAM" id="MobiDB-lite"/>
    </source>
</evidence>
<dbReference type="RefSeq" id="XP_033652780.1">
    <property type="nucleotide sequence ID" value="XM_033798635.1"/>
</dbReference>
<protein>
    <submittedName>
        <fullName evidence="2">Uncharacterized protein</fullName>
    </submittedName>
</protein>
<gene>
    <name evidence="2" type="ORF">EI97DRAFT_434468</name>
</gene>
<organism evidence="2 3">
    <name type="scientific">Westerdykella ornata</name>
    <dbReference type="NCBI Taxonomy" id="318751"/>
    <lineage>
        <taxon>Eukaryota</taxon>
        <taxon>Fungi</taxon>
        <taxon>Dikarya</taxon>
        <taxon>Ascomycota</taxon>
        <taxon>Pezizomycotina</taxon>
        <taxon>Dothideomycetes</taxon>
        <taxon>Pleosporomycetidae</taxon>
        <taxon>Pleosporales</taxon>
        <taxon>Sporormiaceae</taxon>
        <taxon>Westerdykella</taxon>
    </lineage>
</organism>
<dbReference type="GeneID" id="54551810"/>
<dbReference type="AlphaFoldDB" id="A0A6A6JFB3"/>
<dbReference type="EMBL" id="ML986498">
    <property type="protein sequence ID" value="KAF2275241.1"/>
    <property type="molecule type" value="Genomic_DNA"/>
</dbReference>
<evidence type="ECO:0000313" key="3">
    <source>
        <dbReference type="Proteomes" id="UP000800097"/>
    </source>
</evidence>
<feature type="region of interest" description="Disordered" evidence="1">
    <location>
        <begin position="267"/>
        <end position="317"/>
    </location>
</feature>
<dbReference type="Proteomes" id="UP000800097">
    <property type="component" value="Unassembled WGS sequence"/>
</dbReference>